<evidence type="ECO:0000313" key="4">
    <source>
        <dbReference type="Proteomes" id="UP000250235"/>
    </source>
</evidence>
<evidence type="ECO:0000259" key="2">
    <source>
        <dbReference type="Pfam" id="PF13839"/>
    </source>
</evidence>
<dbReference type="InterPro" id="IPR026057">
    <property type="entry name" value="TBL_C"/>
</dbReference>
<proteinExistence type="inferred from homology"/>
<feature type="domain" description="Trichome birefringence-like C-terminal" evidence="2">
    <location>
        <begin position="1"/>
        <end position="270"/>
    </location>
</feature>
<dbReference type="PANTHER" id="PTHR32285:SF62">
    <property type="entry name" value="PROTEIN TRICHOME BIREFRINGENCE-LIKE 33"/>
    <property type="match status" value="1"/>
</dbReference>
<dbReference type="EMBL" id="KV011796">
    <property type="protein sequence ID" value="KZV25987.1"/>
    <property type="molecule type" value="Genomic_DNA"/>
</dbReference>
<name>A0A2Z7B369_9LAMI</name>
<accession>A0A2Z7B369</accession>
<dbReference type="PANTHER" id="PTHR32285">
    <property type="entry name" value="PROTEIN TRICHOME BIREFRINGENCE-LIKE 9-RELATED"/>
    <property type="match status" value="1"/>
</dbReference>
<organism evidence="3 4">
    <name type="scientific">Dorcoceras hygrometricum</name>
    <dbReference type="NCBI Taxonomy" id="472368"/>
    <lineage>
        <taxon>Eukaryota</taxon>
        <taxon>Viridiplantae</taxon>
        <taxon>Streptophyta</taxon>
        <taxon>Embryophyta</taxon>
        <taxon>Tracheophyta</taxon>
        <taxon>Spermatophyta</taxon>
        <taxon>Magnoliopsida</taxon>
        <taxon>eudicotyledons</taxon>
        <taxon>Gunneridae</taxon>
        <taxon>Pentapetalae</taxon>
        <taxon>asterids</taxon>
        <taxon>lamiids</taxon>
        <taxon>Lamiales</taxon>
        <taxon>Gesneriaceae</taxon>
        <taxon>Didymocarpoideae</taxon>
        <taxon>Trichosporeae</taxon>
        <taxon>Loxocarpinae</taxon>
        <taxon>Dorcoceras</taxon>
    </lineage>
</organism>
<comment type="similarity">
    <text evidence="1">Belongs to the PC-esterase family. TBL subfamily.</text>
</comment>
<dbReference type="OrthoDB" id="1932925at2759"/>
<sequence length="275" mass="31672">MFVGDSLNRGQYISMVCLLHRAVAENAKSFTTFGPNMVFTAKDYNATVEFYWAPLLLESNADHPTTEKISDRIIRNGSIDVHGNNWKGVDIIVFACYVWWAKGVEYIKILRGSFEDEVKDIVKVRTEEAYGLAMEGMLEWCERNMDPKKTRVFFTSMSPFHQKSSEWGGLPDGNCYNETGLIDDPTYWGYECSKPIMRVISQVFSRSKFPIIFLNVTQLSGYRKDAHSSIYKKQWVPLTPQQIADPKSYADCVHWCLPGVPDTWNEFLFSKLFYP</sequence>
<dbReference type="AlphaFoldDB" id="A0A2Z7B369"/>
<dbReference type="GO" id="GO:0016413">
    <property type="term" value="F:O-acetyltransferase activity"/>
    <property type="evidence" value="ECO:0007669"/>
    <property type="project" value="InterPro"/>
</dbReference>
<evidence type="ECO:0000256" key="1">
    <source>
        <dbReference type="ARBA" id="ARBA00007727"/>
    </source>
</evidence>
<gene>
    <name evidence="3" type="ORF">F511_16900</name>
</gene>
<protein>
    <submittedName>
        <fullName evidence="3">Protein trichome birefringence-like 33</fullName>
    </submittedName>
</protein>
<reference evidence="3 4" key="1">
    <citation type="journal article" date="2015" name="Proc. Natl. Acad. Sci. U.S.A.">
        <title>The resurrection genome of Boea hygrometrica: A blueprint for survival of dehydration.</title>
        <authorList>
            <person name="Xiao L."/>
            <person name="Yang G."/>
            <person name="Zhang L."/>
            <person name="Yang X."/>
            <person name="Zhao S."/>
            <person name="Ji Z."/>
            <person name="Zhou Q."/>
            <person name="Hu M."/>
            <person name="Wang Y."/>
            <person name="Chen M."/>
            <person name="Xu Y."/>
            <person name="Jin H."/>
            <person name="Xiao X."/>
            <person name="Hu G."/>
            <person name="Bao F."/>
            <person name="Hu Y."/>
            <person name="Wan P."/>
            <person name="Li L."/>
            <person name="Deng X."/>
            <person name="Kuang T."/>
            <person name="Xiang C."/>
            <person name="Zhu J.K."/>
            <person name="Oliver M.J."/>
            <person name="He Y."/>
        </authorList>
    </citation>
    <scope>NUCLEOTIDE SEQUENCE [LARGE SCALE GENOMIC DNA]</scope>
    <source>
        <strain evidence="4">cv. XS01</strain>
    </source>
</reference>
<evidence type="ECO:0000313" key="3">
    <source>
        <dbReference type="EMBL" id="KZV25987.1"/>
    </source>
</evidence>
<keyword evidence="4" id="KW-1185">Reference proteome</keyword>
<dbReference type="Pfam" id="PF13839">
    <property type="entry name" value="PC-Esterase"/>
    <property type="match status" value="1"/>
</dbReference>
<dbReference type="Proteomes" id="UP000250235">
    <property type="component" value="Unassembled WGS sequence"/>
</dbReference>
<dbReference type="InterPro" id="IPR029962">
    <property type="entry name" value="TBL"/>
</dbReference>
<dbReference type="GO" id="GO:0005794">
    <property type="term" value="C:Golgi apparatus"/>
    <property type="evidence" value="ECO:0007669"/>
    <property type="project" value="TreeGrafter"/>
</dbReference>